<protein>
    <recommendedName>
        <fullName evidence="4">RING-type E3 ubiquitin transferase</fullName>
        <ecNumber evidence="4">2.3.2.27</ecNumber>
    </recommendedName>
</protein>
<evidence type="ECO:0000256" key="4">
    <source>
        <dbReference type="ARBA" id="ARBA00012483"/>
    </source>
</evidence>
<dbReference type="FunFam" id="3.30.40.10:FF:000287">
    <property type="entry name" value="RING finger membrane protein"/>
    <property type="match status" value="1"/>
</dbReference>
<feature type="transmembrane region" description="Helical" evidence="14">
    <location>
        <begin position="764"/>
        <end position="789"/>
    </location>
</feature>
<dbReference type="OrthoDB" id="1108038at2759"/>
<dbReference type="GO" id="GO:0061630">
    <property type="term" value="F:ubiquitin protein ligase activity"/>
    <property type="evidence" value="ECO:0007669"/>
    <property type="project" value="UniProtKB-EC"/>
</dbReference>
<dbReference type="GO" id="GO:0005789">
    <property type="term" value="C:endoplasmic reticulum membrane"/>
    <property type="evidence" value="ECO:0007669"/>
    <property type="project" value="TreeGrafter"/>
</dbReference>
<keyword evidence="10" id="KW-0862">Zinc</keyword>
<dbReference type="EC" id="2.3.2.27" evidence="4"/>
<reference evidence="17" key="1">
    <citation type="submission" date="2017-01" db="EMBL/GenBank/DDBJ databases">
        <title>Comparative genomics of anhydrobiosis in the tardigrade Hypsibius dujardini.</title>
        <authorList>
            <person name="Yoshida Y."/>
            <person name="Koutsovoulos G."/>
            <person name="Laetsch D."/>
            <person name="Stevens L."/>
            <person name="Kumar S."/>
            <person name="Horikawa D."/>
            <person name="Ishino K."/>
            <person name="Komine S."/>
            <person name="Tomita M."/>
            <person name="Blaxter M."/>
            <person name="Arakawa K."/>
        </authorList>
    </citation>
    <scope>NUCLEOTIDE SEQUENCE [LARGE SCALE GENOMIC DNA]</scope>
    <source>
        <strain evidence="17">Z151</strain>
    </source>
</reference>
<comment type="catalytic activity">
    <reaction evidence="1">
        <text>S-ubiquitinyl-[E2 ubiquitin-conjugating enzyme]-L-cysteine + [acceptor protein]-L-lysine = [E2 ubiquitin-conjugating enzyme]-L-cysteine + N(6)-ubiquitinyl-[acceptor protein]-L-lysine.</text>
        <dbReference type="EC" id="2.3.2.27"/>
    </reaction>
</comment>
<sequence>MGEPERGGSAAPAWQEVDPMMDDICRVCRGEGSTEHPLFHPCRCSGSIRYVHEDCLMQWLHHSQRHYCELCQHRFTFRPIYAPDTPSRLPPYVLLRGVKQRTFKYAKKIVHGLLVLAVWLVFLPNYCARVESLLFREEGYASAVLRLLWIGNSPRPASDIGEGIIIMGLTMAILFSFVFLRDEIMHNGWNPGWIVLPDAPQPNPANNNNPLQPDAPPNEMPNDMPPLEDALLANAAVQADLPPPAQLDLDNAAAVDDEDEDAQAVGEAAGANGDANGDAGGVPFADDIALAHIVGLDGSYAFLEYAFWFSVLCGGFVTVFYLLPYTSGRLVVHDLGPIMVMLGVKVLNVAPISANISLNYSNMHQNLTNVLTNSPYRTAIYLYFGYCTFAICFSYTYDILGKDLFGFIRSIPYVRRFNTPAVKFGIGLFYLATKTGVLFFTEAVLFPTLFGGLADLSSMDIFNTTLADRLRIFNSAPGTFIFVHWIVGVLFISYFVWFVLLTKETLRPGLLWFVRSYQESNPFKELVMWPCGKSIRNLAFVLGLFLIIIGVTIYLPIRFLCRNFSGIFPYNLTQLEESPIGELTIQFAVLHYIGPSLFQQSTLRTFMKWLITTWSDTVGRLLGLRSYLLGDPAVPLIIPPNNNNNNAPNDGDLGVAHDQLDMMLVNSPNRPVQSYQRPPCFAARVVTLLLLLALTGCLISGALLTVPVLLGRLVLGFWFGARPVHDIYTLFTGLFTVAVVTKGARSITRQLRTRVQLRNVRWSLWVLVVARTAVASAMVLIWLPFLIGLTFEVTILKPVALLFDQSSIFQIYRCYVFGALIVKILLTICLVAVGENNPWKMALDQVYANGFRNMNLKLIFTAFVWPVSTPLLLYLSLPFFMARTYNMLALWNENPDVNDDKFFTAHTIEGVAHLMFVCSVAAILGLLASFGFCKQLHDQIRDELFLVGKRLVNYDNRATLVVPSTAV</sequence>
<evidence type="ECO:0000256" key="13">
    <source>
        <dbReference type="SAM" id="MobiDB-lite"/>
    </source>
</evidence>
<dbReference type="Pfam" id="PF23113">
    <property type="entry name" value="MARCHF6_C"/>
    <property type="match status" value="1"/>
</dbReference>
<feature type="transmembrane region" description="Helical" evidence="14">
    <location>
        <begin position="911"/>
        <end position="933"/>
    </location>
</feature>
<feature type="transmembrane region" description="Helical" evidence="14">
    <location>
        <begin position="727"/>
        <end position="744"/>
    </location>
</feature>
<evidence type="ECO:0000256" key="8">
    <source>
        <dbReference type="ARBA" id="ARBA00022771"/>
    </source>
</evidence>
<keyword evidence="8" id="KW-0863">Zinc-finger</keyword>
<feature type="transmembrane region" description="Helical" evidence="14">
    <location>
        <begin position="379"/>
        <end position="397"/>
    </location>
</feature>
<feature type="transmembrane region" description="Helical" evidence="14">
    <location>
        <begin position="538"/>
        <end position="557"/>
    </location>
</feature>
<keyword evidence="11 14" id="KW-1133">Transmembrane helix</keyword>
<dbReference type="Proteomes" id="UP000192578">
    <property type="component" value="Unassembled WGS sequence"/>
</dbReference>
<evidence type="ECO:0000256" key="7">
    <source>
        <dbReference type="ARBA" id="ARBA00022723"/>
    </source>
</evidence>
<dbReference type="EMBL" id="MTYJ01000192">
    <property type="protein sequence ID" value="OWA50437.1"/>
    <property type="molecule type" value="Genomic_DNA"/>
</dbReference>
<dbReference type="SMART" id="SM00744">
    <property type="entry name" value="RINGv"/>
    <property type="match status" value="1"/>
</dbReference>
<proteinExistence type="predicted"/>
<dbReference type="PANTHER" id="PTHR13145">
    <property type="entry name" value="SSM4 PROTEIN"/>
    <property type="match status" value="1"/>
</dbReference>
<keyword evidence="7" id="KW-0479">Metal-binding</keyword>
<evidence type="ECO:0000256" key="3">
    <source>
        <dbReference type="ARBA" id="ARBA00004906"/>
    </source>
</evidence>
<comment type="pathway">
    <text evidence="3">Protein modification; protein ubiquitination.</text>
</comment>
<evidence type="ECO:0000256" key="9">
    <source>
        <dbReference type="ARBA" id="ARBA00022786"/>
    </source>
</evidence>
<feature type="transmembrane region" description="Helical" evidence="14">
    <location>
        <begin position="335"/>
        <end position="358"/>
    </location>
</feature>
<dbReference type="InterPro" id="IPR011016">
    <property type="entry name" value="Znf_RING-CH"/>
</dbReference>
<dbReference type="PANTHER" id="PTHR13145:SF0">
    <property type="entry name" value="E3 UBIQUITIN-PROTEIN LIGASE MARCHF6"/>
    <property type="match status" value="1"/>
</dbReference>
<keyword evidence="5" id="KW-0808">Transferase</keyword>
<dbReference type="Gene3D" id="3.30.40.10">
    <property type="entry name" value="Zinc/RING finger domain, C3HC4 (zinc finger)"/>
    <property type="match status" value="1"/>
</dbReference>
<accession>A0A9X6RJY4</accession>
<feature type="transmembrane region" description="Helical" evidence="14">
    <location>
        <begin position="305"/>
        <end position="323"/>
    </location>
</feature>
<evidence type="ECO:0000313" key="17">
    <source>
        <dbReference type="Proteomes" id="UP000192578"/>
    </source>
</evidence>
<dbReference type="CDD" id="cd16702">
    <property type="entry name" value="RING_CH-C4HC3_MARCH6"/>
    <property type="match status" value="1"/>
</dbReference>
<feature type="transmembrane region" description="Helical" evidence="14">
    <location>
        <begin position="809"/>
        <end position="833"/>
    </location>
</feature>
<feature type="transmembrane region" description="Helical" evidence="14">
    <location>
        <begin position="685"/>
        <end position="715"/>
    </location>
</feature>
<keyword evidence="6 14" id="KW-0812">Transmembrane</keyword>
<evidence type="ECO:0000259" key="15">
    <source>
        <dbReference type="PROSITE" id="PS51292"/>
    </source>
</evidence>
<feature type="region of interest" description="Disordered" evidence="13">
    <location>
        <begin position="200"/>
        <end position="226"/>
    </location>
</feature>
<gene>
    <name evidence="16" type="ORF">BV898_14954</name>
</gene>
<feature type="compositionally biased region" description="Low complexity" evidence="13">
    <location>
        <begin position="263"/>
        <end position="274"/>
    </location>
</feature>
<dbReference type="Pfam" id="PF12906">
    <property type="entry name" value="RINGv"/>
    <property type="match status" value="1"/>
</dbReference>
<dbReference type="GO" id="GO:0036503">
    <property type="term" value="P:ERAD pathway"/>
    <property type="evidence" value="ECO:0007669"/>
    <property type="project" value="TreeGrafter"/>
</dbReference>
<feature type="transmembrane region" description="Helical" evidence="14">
    <location>
        <begin position="854"/>
        <end position="877"/>
    </location>
</feature>
<dbReference type="PROSITE" id="PS51292">
    <property type="entry name" value="ZF_RING_CH"/>
    <property type="match status" value="1"/>
</dbReference>
<evidence type="ECO:0000313" key="16">
    <source>
        <dbReference type="EMBL" id="OWA50437.1"/>
    </source>
</evidence>
<dbReference type="InterPro" id="IPR013083">
    <property type="entry name" value="Znf_RING/FYVE/PHD"/>
</dbReference>
<evidence type="ECO:0000256" key="1">
    <source>
        <dbReference type="ARBA" id="ARBA00000900"/>
    </source>
</evidence>
<dbReference type="AlphaFoldDB" id="A0A9X6RJY4"/>
<evidence type="ECO:0000256" key="2">
    <source>
        <dbReference type="ARBA" id="ARBA00004141"/>
    </source>
</evidence>
<keyword evidence="9" id="KW-0833">Ubl conjugation pathway</keyword>
<dbReference type="GO" id="GO:0008270">
    <property type="term" value="F:zinc ion binding"/>
    <property type="evidence" value="ECO:0007669"/>
    <property type="project" value="UniProtKB-KW"/>
</dbReference>
<dbReference type="SUPFAM" id="SSF57850">
    <property type="entry name" value="RING/U-box"/>
    <property type="match status" value="1"/>
</dbReference>
<comment type="subcellular location">
    <subcellularLocation>
        <location evidence="2">Membrane</location>
        <topology evidence="2">Multi-pass membrane protein</topology>
    </subcellularLocation>
</comment>
<feature type="region of interest" description="Disordered" evidence="13">
    <location>
        <begin position="255"/>
        <end position="274"/>
    </location>
</feature>
<evidence type="ECO:0000256" key="6">
    <source>
        <dbReference type="ARBA" id="ARBA00022692"/>
    </source>
</evidence>
<dbReference type="InterPro" id="IPR056521">
    <property type="entry name" value="MARCHF6-like_C"/>
</dbReference>
<evidence type="ECO:0000256" key="11">
    <source>
        <dbReference type="ARBA" id="ARBA00022989"/>
    </source>
</evidence>
<evidence type="ECO:0000256" key="10">
    <source>
        <dbReference type="ARBA" id="ARBA00022833"/>
    </source>
</evidence>
<feature type="transmembrane region" description="Helical" evidence="14">
    <location>
        <begin position="478"/>
        <end position="500"/>
    </location>
</feature>
<organism evidence="16 17">
    <name type="scientific">Hypsibius exemplaris</name>
    <name type="common">Freshwater tardigrade</name>
    <dbReference type="NCBI Taxonomy" id="2072580"/>
    <lineage>
        <taxon>Eukaryota</taxon>
        <taxon>Metazoa</taxon>
        <taxon>Ecdysozoa</taxon>
        <taxon>Tardigrada</taxon>
        <taxon>Eutardigrada</taxon>
        <taxon>Parachela</taxon>
        <taxon>Hypsibioidea</taxon>
        <taxon>Hypsibiidae</taxon>
        <taxon>Hypsibius</taxon>
    </lineage>
</organism>
<feature type="domain" description="RING-CH-type" evidence="15">
    <location>
        <begin position="17"/>
        <end position="78"/>
    </location>
</feature>
<evidence type="ECO:0000256" key="5">
    <source>
        <dbReference type="ARBA" id="ARBA00022679"/>
    </source>
</evidence>
<comment type="caution">
    <text evidence="16">The sequence shown here is derived from an EMBL/GenBank/DDBJ whole genome shotgun (WGS) entry which is preliminary data.</text>
</comment>
<evidence type="ECO:0000256" key="12">
    <source>
        <dbReference type="ARBA" id="ARBA00023136"/>
    </source>
</evidence>
<name>A0A9X6RJY4_HYPEX</name>
<keyword evidence="12 14" id="KW-0472">Membrane</keyword>
<evidence type="ECO:0000256" key="14">
    <source>
        <dbReference type="SAM" id="Phobius"/>
    </source>
</evidence>
<keyword evidence="17" id="KW-1185">Reference proteome</keyword>
<feature type="transmembrane region" description="Helical" evidence="14">
    <location>
        <begin position="109"/>
        <end position="126"/>
    </location>
</feature>
<feature type="transmembrane region" description="Helical" evidence="14">
    <location>
        <begin position="160"/>
        <end position="180"/>
    </location>
</feature>
<feature type="transmembrane region" description="Helical" evidence="14">
    <location>
        <begin position="437"/>
        <end position="457"/>
    </location>
</feature>